<dbReference type="InterPro" id="IPR004447">
    <property type="entry name" value="Peptidase_S41A"/>
</dbReference>
<dbReference type="PROSITE" id="PS50106">
    <property type="entry name" value="PDZ"/>
    <property type="match status" value="1"/>
</dbReference>
<comment type="similarity">
    <text evidence="1 5">Belongs to the peptidase S41A family.</text>
</comment>
<dbReference type="Gene3D" id="3.30.750.44">
    <property type="match status" value="1"/>
</dbReference>
<dbReference type="PANTHER" id="PTHR32060">
    <property type="entry name" value="TAIL-SPECIFIC PROTEASE"/>
    <property type="match status" value="1"/>
</dbReference>
<sequence>MKKKFLIFVYFVLILSISSSVIVESIFAQANSSNIKMSEEGYSQMMLEAFKFIKRNYVEHVDEEALLEGALKGMFNSLNDPYSQYLTKKDLLDLSKTTQGNYVGIGISITKKDVSLNSGNSIASYIMVVSLFEDGPAYKAGIKAGDYITAIDGKSTALMTIEKFIELLGGEVGTKVKVSVLRDKDSNLEFEVIRAKVDINTVKHDVINKDIGYIKILSFNPNTNMNFRKAFEKLQTQKIKSLILDLRLNAGGYLQDAIKIADDILAEGIIVSTKSRDSNAPMHYKASSSHIVPLDMKIVILIDRYSASASEVLVGALKDNHRVYVIGEKSYGKGVIQRILPFYTGGFKITNSKYYTPSGSSIHNVGIKPDLEIEKSEYSEDDLLAYRQIFDKNLVENFLKSKRNKRSITEDEIDSFVDNVVKKHSSHKEIDKDFLGHHLLLQFYHHTDNEMPIYNLRYDKALRAAYEYLLKGNKN</sequence>
<dbReference type="GO" id="GO:0004175">
    <property type="term" value="F:endopeptidase activity"/>
    <property type="evidence" value="ECO:0007669"/>
    <property type="project" value="TreeGrafter"/>
</dbReference>
<accession>A0AAP9CG50</accession>
<reference evidence="10" key="1">
    <citation type="submission" date="2019-03" db="EMBL/GenBank/DDBJ databases">
        <title>Whole genome sequencing of Borrelia miyamotoi strains isolated at the Russian territory.</title>
        <authorList>
            <person name="Kuleshov K.V."/>
            <person name="Platonov A.E."/>
            <person name="Goptar I.A."/>
            <person name="Shipulin G.A."/>
            <person name="Markelov M.L."/>
            <person name="Koetsveld J."/>
            <person name="Kolyasnikova N.M."/>
            <person name="Sarksyan D.S."/>
            <person name="Toporkova M.G."/>
            <person name="Hovius J.W."/>
        </authorList>
    </citation>
    <scope>NUCLEOTIDE SEQUENCE [LARGE SCALE GENOMIC DNA]</scope>
    <source>
        <strain evidence="7">Yekat-1</strain>
        <strain evidence="10">Yekat-76</strain>
    </source>
</reference>
<dbReference type="InterPro" id="IPR055210">
    <property type="entry name" value="CtpA/B_N"/>
</dbReference>
<dbReference type="EMBL" id="CP036557">
    <property type="protein sequence ID" value="QBK62026.1"/>
    <property type="molecule type" value="Genomic_DNA"/>
</dbReference>
<keyword evidence="9" id="KW-1185">Reference proteome</keyword>
<dbReference type="AlphaFoldDB" id="A0AAP9CG50"/>
<name>A0AAP9CG50_9SPIR</name>
<protein>
    <submittedName>
        <fullName evidence="8">S41 family peptidase</fullName>
    </submittedName>
</protein>
<dbReference type="Pfam" id="PF03572">
    <property type="entry name" value="Peptidase_S41"/>
    <property type="match status" value="1"/>
</dbReference>
<dbReference type="InterPro" id="IPR041489">
    <property type="entry name" value="PDZ_6"/>
</dbReference>
<dbReference type="RefSeq" id="WP_025443791.1">
    <property type="nucleotide sequence ID" value="NZ_AP024371.1"/>
</dbReference>
<dbReference type="Proteomes" id="UP000230633">
    <property type="component" value="Chromosome"/>
</dbReference>
<dbReference type="EMBL" id="CP024333">
    <property type="protein sequence ID" value="ATQ16035.1"/>
    <property type="molecule type" value="Genomic_DNA"/>
</dbReference>
<dbReference type="InterPro" id="IPR005151">
    <property type="entry name" value="Tail-specific_protease"/>
</dbReference>
<reference evidence="8" key="2">
    <citation type="submission" date="2022-12" db="EMBL/GenBank/DDBJ databases">
        <title>Whole genome sequencing of Borrelia miyamotoi strains isolated at the Russian territory.</title>
        <authorList>
            <person name="Kuleshov K.V."/>
            <person name="Platonov A.E."/>
            <person name="Goptar I.A."/>
            <person name="Shipulin G.A."/>
            <person name="Markelov M.L."/>
            <person name="Koetsveld J."/>
            <person name="Kolyasnikova N.M."/>
            <person name="Sarksyan D.S."/>
            <person name="Toporkova M.G."/>
            <person name="Hovius J.W."/>
        </authorList>
    </citation>
    <scope>NUCLEOTIDE SEQUENCE</scope>
    <source>
        <strain evidence="9">Yekat-1</strain>
        <strain evidence="8">Yekat-76</strain>
    </source>
</reference>
<dbReference type="NCBIfam" id="TIGR00225">
    <property type="entry name" value="prc"/>
    <property type="match status" value="1"/>
</dbReference>
<evidence type="ECO:0000256" key="5">
    <source>
        <dbReference type="RuleBase" id="RU004404"/>
    </source>
</evidence>
<evidence type="ECO:0000313" key="8">
    <source>
        <dbReference type="EMBL" id="QBK62026.1"/>
    </source>
</evidence>
<dbReference type="CDD" id="cd06782">
    <property type="entry name" value="cpPDZ_CPP-like"/>
    <property type="match status" value="1"/>
</dbReference>
<dbReference type="Gene3D" id="2.30.42.10">
    <property type="match status" value="1"/>
</dbReference>
<gene>
    <name evidence="7" type="ORF">CNO13_02490</name>
    <name evidence="8" type="ORF">EZU67_02490</name>
</gene>
<dbReference type="Gene3D" id="3.90.226.10">
    <property type="entry name" value="2-enoyl-CoA Hydratase, Chain A, domain 1"/>
    <property type="match status" value="1"/>
</dbReference>
<feature type="domain" description="PDZ" evidence="6">
    <location>
        <begin position="91"/>
        <end position="168"/>
    </location>
</feature>
<keyword evidence="2 5" id="KW-0645">Protease</keyword>
<dbReference type="Pfam" id="PF17820">
    <property type="entry name" value="PDZ_6"/>
    <property type="match status" value="1"/>
</dbReference>
<dbReference type="Proteomes" id="UP000291995">
    <property type="component" value="Chromosome"/>
</dbReference>
<dbReference type="GO" id="GO:0006508">
    <property type="term" value="P:proteolysis"/>
    <property type="evidence" value="ECO:0007669"/>
    <property type="project" value="UniProtKB-KW"/>
</dbReference>
<proteinExistence type="inferred from homology"/>
<dbReference type="SUPFAM" id="SSF50156">
    <property type="entry name" value="PDZ domain-like"/>
    <property type="match status" value="1"/>
</dbReference>
<dbReference type="InterPro" id="IPR001478">
    <property type="entry name" value="PDZ"/>
</dbReference>
<evidence type="ECO:0000313" key="9">
    <source>
        <dbReference type="Proteomes" id="UP000230633"/>
    </source>
</evidence>
<dbReference type="Pfam" id="PF22694">
    <property type="entry name" value="CtpB_N-like"/>
    <property type="match status" value="1"/>
</dbReference>
<evidence type="ECO:0000256" key="2">
    <source>
        <dbReference type="ARBA" id="ARBA00022670"/>
    </source>
</evidence>
<evidence type="ECO:0000313" key="10">
    <source>
        <dbReference type="Proteomes" id="UP000291995"/>
    </source>
</evidence>
<dbReference type="GO" id="GO:0008236">
    <property type="term" value="F:serine-type peptidase activity"/>
    <property type="evidence" value="ECO:0007669"/>
    <property type="project" value="UniProtKB-KW"/>
</dbReference>
<evidence type="ECO:0000256" key="3">
    <source>
        <dbReference type="ARBA" id="ARBA00022801"/>
    </source>
</evidence>
<dbReference type="SMART" id="SM00228">
    <property type="entry name" value="PDZ"/>
    <property type="match status" value="1"/>
</dbReference>
<dbReference type="InterPro" id="IPR036034">
    <property type="entry name" value="PDZ_sf"/>
</dbReference>
<evidence type="ECO:0000256" key="4">
    <source>
        <dbReference type="ARBA" id="ARBA00022825"/>
    </source>
</evidence>
<dbReference type="InterPro" id="IPR029045">
    <property type="entry name" value="ClpP/crotonase-like_dom_sf"/>
</dbReference>
<dbReference type="CDD" id="cd07560">
    <property type="entry name" value="Peptidase_S41_CPP"/>
    <property type="match status" value="1"/>
</dbReference>
<organism evidence="8 10">
    <name type="scientific">Borrelia miyamotoi</name>
    <dbReference type="NCBI Taxonomy" id="47466"/>
    <lineage>
        <taxon>Bacteria</taxon>
        <taxon>Pseudomonadati</taxon>
        <taxon>Spirochaetota</taxon>
        <taxon>Spirochaetia</taxon>
        <taxon>Spirochaetales</taxon>
        <taxon>Borreliaceae</taxon>
        <taxon>Borrelia</taxon>
    </lineage>
</organism>
<keyword evidence="3 5" id="KW-0378">Hydrolase</keyword>
<evidence type="ECO:0000259" key="6">
    <source>
        <dbReference type="PROSITE" id="PS50106"/>
    </source>
</evidence>
<dbReference type="PANTHER" id="PTHR32060:SF30">
    <property type="entry name" value="CARBOXY-TERMINAL PROCESSING PROTEASE CTPA"/>
    <property type="match status" value="1"/>
</dbReference>
<keyword evidence="4 5" id="KW-0720">Serine protease</keyword>
<dbReference type="SMART" id="SM00245">
    <property type="entry name" value="TSPc"/>
    <property type="match status" value="1"/>
</dbReference>
<dbReference type="SUPFAM" id="SSF52096">
    <property type="entry name" value="ClpP/crotonase"/>
    <property type="match status" value="1"/>
</dbReference>
<dbReference type="GO" id="GO:0007165">
    <property type="term" value="P:signal transduction"/>
    <property type="evidence" value="ECO:0007669"/>
    <property type="project" value="TreeGrafter"/>
</dbReference>
<evidence type="ECO:0000256" key="1">
    <source>
        <dbReference type="ARBA" id="ARBA00009179"/>
    </source>
</evidence>
<dbReference type="GeneID" id="75118065"/>
<dbReference type="GO" id="GO:0030288">
    <property type="term" value="C:outer membrane-bounded periplasmic space"/>
    <property type="evidence" value="ECO:0007669"/>
    <property type="project" value="TreeGrafter"/>
</dbReference>
<evidence type="ECO:0000313" key="7">
    <source>
        <dbReference type="EMBL" id="ATQ16035.1"/>
    </source>
</evidence>